<evidence type="ECO:0000313" key="2">
    <source>
        <dbReference type="RefSeq" id="XP_010770200.1"/>
    </source>
</evidence>
<dbReference type="PANTHER" id="PTHR10185:SF16">
    <property type="entry name" value="5'-3' EXONUCLEASE PLD3"/>
    <property type="match status" value="1"/>
</dbReference>
<dbReference type="AlphaFoldDB" id="A0A6I9N808"/>
<name>A0A6I9N808_9TELE</name>
<gene>
    <name evidence="2" type="primary">LOC104946138</name>
</gene>
<evidence type="ECO:0000313" key="1">
    <source>
        <dbReference type="Proteomes" id="UP000504611"/>
    </source>
</evidence>
<organism evidence="1 2">
    <name type="scientific">Notothenia coriiceps</name>
    <name type="common">black rockcod</name>
    <dbReference type="NCBI Taxonomy" id="8208"/>
    <lineage>
        <taxon>Eukaryota</taxon>
        <taxon>Metazoa</taxon>
        <taxon>Chordata</taxon>
        <taxon>Craniata</taxon>
        <taxon>Vertebrata</taxon>
        <taxon>Euteleostomi</taxon>
        <taxon>Actinopterygii</taxon>
        <taxon>Neopterygii</taxon>
        <taxon>Teleostei</taxon>
        <taxon>Neoteleostei</taxon>
        <taxon>Acanthomorphata</taxon>
        <taxon>Eupercaria</taxon>
        <taxon>Perciformes</taxon>
        <taxon>Notothenioidei</taxon>
        <taxon>Nototheniidae</taxon>
        <taxon>Notothenia</taxon>
    </lineage>
</organism>
<sequence length="102" mass="11100">MAEARSSVDIASFYWTLTNKDTGTHEPSANKGETVLKTLAKLSGKVSVRIAVNTPQHSQPQDDLRLLNASGDTFALYQRVETNVSAVGSTTVVLVFLRRHLA</sequence>
<accession>A0A6I9N808</accession>
<proteinExistence type="predicted"/>
<dbReference type="OrthoDB" id="1923775at2759"/>
<dbReference type="GeneID" id="104946138"/>
<dbReference type="RefSeq" id="XP_010770200.1">
    <property type="nucleotide sequence ID" value="XM_010771898.1"/>
</dbReference>
<dbReference type="PANTHER" id="PTHR10185">
    <property type="entry name" value="PHOSPHOLIPASE D - RELATED"/>
    <property type="match status" value="1"/>
</dbReference>
<reference evidence="2" key="1">
    <citation type="submission" date="2025-08" db="UniProtKB">
        <authorList>
            <consortium name="RefSeq"/>
        </authorList>
    </citation>
    <scope>IDENTIFICATION</scope>
    <source>
        <tissue evidence="2">Muscle</tissue>
    </source>
</reference>
<dbReference type="InterPro" id="IPR050874">
    <property type="entry name" value="Diverse_PLD-related"/>
</dbReference>
<dbReference type="KEGG" id="ncc:104946138"/>
<dbReference type="Proteomes" id="UP000504611">
    <property type="component" value="Unplaced"/>
</dbReference>
<keyword evidence="1" id="KW-1185">Reference proteome</keyword>
<protein>
    <submittedName>
        <fullName evidence="2">Phospholipase D3-like</fullName>
    </submittedName>
</protein>